<keyword evidence="3 6" id="KW-0975">Bacterial flagellum</keyword>
<keyword evidence="9" id="KW-1185">Reference proteome</keyword>
<dbReference type="NCBIfam" id="TIGR03506">
    <property type="entry name" value="FlgEFG_subfam"/>
    <property type="match status" value="1"/>
</dbReference>
<protein>
    <recommendedName>
        <fullName evidence="5 6">Flagellar basal-body rod protein FlgF</fullName>
    </recommendedName>
</protein>
<dbReference type="Proteomes" id="UP000245708">
    <property type="component" value="Unassembled WGS sequence"/>
</dbReference>
<gene>
    <name evidence="8" type="ORF">C7455_10459</name>
</gene>
<evidence type="ECO:0000256" key="3">
    <source>
        <dbReference type="ARBA" id="ARBA00023143"/>
    </source>
</evidence>
<dbReference type="PANTHER" id="PTHR30435">
    <property type="entry name" value="FLAGELLAR PROTEIN"/>
    <property type="match status" value="1"/>
</dbReference>
<dbReference type="OrthoDB" id="9804559at2"/>
<evidence type="ECO:0000256" key="1">
    <source>
        <dbReference type="ARBA" id="ARBA00004117"/>
    </source>
</evidence>
<name>A0A316GH78_9RHOB</name>
<evidence type="ECO:0000313" key="8">
    <source>
        <dbReference type="EMBL" id="PWK60423.1"/>
    </source>
</evidence>
<organism evidence="8 9">
    <name type="scientific">Roseicyclus mahoneyensis</name>
    <dbReference type="NCBI Taxonomy" id="164332"/>
    <lineage>
        <taxon>Bacteria</taxon>
        <taxon>Pseudomonadati</taxon>
        <taxon>Pseudomonadota</taxon>
        <taxon>Alphaproteobacteria</taxon>
        <taxon>Rhodobacterales</taxon>
        <taxon>Roseobacteraceae</taxon>
        <taxon>Roseicyclus</taxon>
    </lineage>
</organism>
<keyword evidence="8" id="KW-0969">Cilium</keyword>
<evidence type="ECO:0000256" key="2">
    <source>
        <dbReference type="ARBA" id="ARBA00009677"/>
    </source>
</evidence>
<evidence type="ECO:0000256" key="4">
    <source>
        <dbReference type="ARBA" id="ARBA00038560"/>
    </source>
</evidence>
<reference evidence="8 9" key="1">
    <citation type="submission" date="2018-05" db="EMBL/GenBank/DDBJ databases">
        <title>Genomic Encyclopedia of Type Strains, Phase IV (KMG-IV): sequencing the most valuable type-strain genomes for metagenomic binning, comparative biology and taxonomic classification.</title>
        <authorList>
            <person name="Goeker M."/>
        </authorList>
    </citation>
    <scope>NUCLEOTIDE SEQUENCE [LARGE SCALE GENOMIC DNA]</scope>
    <source>
        <strain evidence="8 9">DSM 16097</strain>
    </source>
</reference>
<keyword evidence="8" id="KW-0966">Cell projection</keyword>
<proteinExistence type="inferred from homology"/>
<feature type="domain" description="Flagellar basal-body/hook protein C-terminal" evidence="7">
    <location>
        <begin position="202"/>
        <end position="246"/>
    </location>
</feature>
<dbReference type="EMBL" id="QGGW01000004">
    <property type="protein sequence ID" value="PWK60423.1"/>
    <property type="molecule type" value="Genomic_DNA"/>
</dbReference>
<evidence type="ECO:0000259" key="7">
    <source>
        <dbReference type="Pfam" id="PF06429"/>
    </source>
</evidence>
<dbReference type="GO" id="GO:0030694">
    <property type="term" value="C:bacterial-type flagellum basal body, rod"/>
    <property type="evidence" value="ECO:0007669"/>
    <property type="project" value="UniProtKB-UniRule"/>
</dbReference>
<dbReference type="Pfam" id="PF06429">
    <property type="entry name" value="Flg_bbr_C"/>
    <property type="match status" value="1"/>
</dbReference>
<evidence type="ECO:0000256" key="5">
    <source>
        <dbReference type="ARBA" id="ARBA00040228"/>
    </source>
</evidence>
<comment type="subcellular location">
    <subcellularLocation>
        <location evidence="1 6">Bacterial flagellum basal body</location>
    </subcellularLocation>
</comment>
<dbReference type="AlphaFoldDB" id="A0A316GH78"/>
<dbReference type="PANTHER" id="PTHR30435:SF18">
    <property type="entry name" value="FLAGELLAR BASAL-BODY ROD PROTEIN FLGF"/>
    <property type="match status" value="1"/>
</dbReference>
<comment type="caution">
    <text evidence="8">The sequence shown here is derived from an EMBL/GenBank/DDBJ whole genome shotgun (WGS) entry which is preliminary data.</text>
</comment>
<dbReference type="RefSeq" id="WP_109667673.1">
    <property type="nucleotide sequence ID" value="NZ_QGGW01000004.1"/>
</dbReference>
<evidence type="ECO:0000256" key="6">
    <source>
        <dbReference type="RuleBase" id="RU362116"/>
    </source>
</evidence>
<dbReference type="InterPro" id="IPR010930">
    <property type="entry name" value="Flg_bb/hook_C_dom"/>
</dbReference>
<comment type="subunit">
    <text evidence="4 6">The basal body constitutes a major portion of the flagellar organelle and consists of five rings (E,L,P,S, and M) mounted on a central rod. The rod consists of about 26 subunits of FlgG in the distal portion, and FlgB, FlgC and FlgF are thought to build up the proximal portion of the rod with about 6 subunits each.</text>
</comment>
<dbReference type="InterPro" id="IPR020013">
    <property type="entry name" value="Flagellar_FlgE/F/G"/>
</dbReference>
<dbReference type="GO" id="GO:0071978">
    <property type="term" value="P:bacterial-type flagellum-dependent swarming motility"/>
    <property type="evidence" value="ECO:0007669"/>
    <property type="project" value="TreeGrafter"/>
</dbReference>
<accession>A0A316GH78</accession>
<sequence length="253" mass="27130">MDRMIYTALNALAGNRDARLSQAQNLANMQVPGYRRDLPNDGQTRFLEQAGALNVRAFQVERGVTRVSQTPGDLRQTGADFDVGIDGNGWFFAQPDGGAPALSRRGDLRRDIDGTLRNGAGDAMLGADLAPIVLPQMRSMSITDLGEIWIEPLDGEPGETVMAGMLATVGDTGDFALQRDLDGRIRGEDGALPAADQAALVRQGVLETSNVNAVEEMLTGIEHQRGFEIGMRMILAARELDEAGARILQAPAT</sequence>
<dbReference type="SUPFAM" id="SSF117143">
    <property type="entry name" value="Flagellar hook protein flgE"/>
    <property type="match status" value="1"/>
</dbReference>
<evidence type="ECO:0000313" key="9">
    <source>
        <dbReference type="Proteomes" id="UP000245708"/>
    </source>
</evidence>
<comment type="similarity">
    <text evidence="2 6">Belongs to the flagella basal body rod proteins family.</text>
</comment>
<keyword evidence="8" id="KW-0282">Flagellum</keyword>
<dbReference type="InterPro" id="IPR037925">
    <property type="entry name" value="FlgE/F/G-like"/>
</dbReference>